<dbReference type="PANTHER" id="PTHR12313">
    <property type="entry name" value="E3 UBIQUITIN-PROTEIN LIGASE RNF5-RELATED"/>
    <property type="match status" value="1"/>
</dbReference>
<evidence type="ECO:0000256" key="10">
    <source>
        <dbReference type="ARBA" id="ARBA00023136"/>
    </source>
</evidence>
<dbReference type="InterPro" id="IPR045103">
    <property type="entry name" value="RNF5/RNF185-like"/>
</dbReference>
<evidence type="ECO:0000256" key="8">
    <source>
        <dbReference type="ARBA" id="ARBA00022786"/>
    </source>
</evidence>
<comment type="subcellular location">
    <subcellularLocation>
        <location evidence="2">Endomembrane system</location>
    </subcellularLocation>
</comment>
<dbReference type="EC" id="2.3.2.27" evidence="4"/>
<keyword evidence="6" id="KW-0479">Metal-binding</keyword>
<evidence type="ECO:0000256" key="4">
    <source>
        <dbReference type="ARBA" id="ARBA00012483"/>
    </source>
</evidence>
<dbReference type="GO" id="GO:0005783">
    <property type="term" value="C:endoplasmic reticulum"/>
    <property type="evidence" value="ECO:0007669"/>
    <property type="project" value="InterPro"/>
</dbReference>
<dbReference type="UniPathway" id="UPA00143"/>
<dbReference type="Gene3D" id="3.30.40.10">
    <property type="entry name" value="Zinc/RING finger domain, C3HC4 (zinc finger)"/>
    <property type="match status" value="1"/>
</dbReference>
<organism evidence="14">
    <name type="scientific">Ascaris suum</name>
    <name type="common">Pig roundworm</name>
    <name type="synonym">Ascaris lumbricoides</name>
    <dbReference type="NCBI Taxonomy" id="6253"/>
    <lineage>
        <taxon>Eukaryota</taxon>
        <taxon>Metazoa</taxon>
        <taxon>Ecdysozoa</taxon>
        <taxon>Nematoda</taxon>
        <taxon>Chromadorea</taxon>
        <taxon>Rhabditida</taxon>
        <taxon>Spirurina</taxon>
        <taxon>Ascaridomorpha</taxon>
        <taxon>Ascaridoidea</taxon>
        <taxon>Ascarididae</taxon>
        <taxon>Ascaris</taxon>
    </lineage>
</organism>
<dbReference type="Pfam" id="PF13639">
    <property type="entry name" value="zf-RING_2"/>
    <property type="match status" value="1"/>
</dbReference>
<dbReference type="PROSITE" id="PS00518">
    <property type="entry name" value="ZF_RING_1"/>
    <property type="match status" value="1"/>
</dbReference>
<feature type="domain" description="RING-type" evidence="13">
    <location>
        <begin position="26"/>
        <end position="64"/>
    </location>
</feature>
<dbReference type="GO" id="GO:0061630">
    <property type="term" value="F:ubiquitin protein ligase activity"/>
    <property type="evidence" value="ECO:0007669"/>
    <property type="project" value="UniProtKB-EC"/>
</dbReference>
<dbReference type="InterPro" id="IPR017907">
    <property type="entry name" value="Znf_RING_CS"/>
</dbReference>
<protein>
    <recommendedName>
        <fullName evidence="4">RING-type E3 ubiquitin transferase</fullName>
        <ecNumber evidence="4">2.3.2.27</ecNumber>
    </recommendedName>
</protein>
<evidence type="ECO:0000256" key="9">
    <source>
        <dbReference type="ARBA" id="ARBA00022833"/>
    </source>
</evidence>
<evidence type="ECO:0000256" key="3">
    <source>
        <dbReference type="ARBA" id="ARBA00004906"/>
    </source>
</evidence>
<dbReference type="GO" id="GO:0008270">
    <property type="term" value="F:zinc ion binding"/>
    <property type="evidence" value="ECO:0007669"/>
    <property type="project" value="UniProtKB-KW"/>
</dbReference>
<dbReference type="SMART" id="SM00184">
    <property type="entry name" value="RING"/>
    <property type="match status" value="1"/>
</dbReference>
<dbReference type="GO" id="GO:0006511">
    <property type="term" value="P:ubiquitin-dependent protein catabolic process"/>
    <property type="evidence" value="ECO:0007669"/>
    <property type="project" value="InterPro"/>
</dbReference>
<keyword evidence="8" id="KW-0833">Ubl conjugation pathway</keyword>
<comment type="pathway">
    <text evidence="3">Protein modification; protein ubiquitination.</text>
</comment>
<evidence type="ECO:0000256" key="2">
    <source>
        <dbReference type="ARBA" id="ARBA00004308"/>
    </source>
</evidence>
<evidence type="ECO:0000256" key="11">
    <source>
        <dbReference type="PROSITE-ProRule" id="PRU00175"/>
    </source>
</evidence>
<keyword evidence="5" id="KW-0808">Transferase</keyword>
<keyword evidence="9" id="KW-0862">Zinc</keyword>
<dbReference type="AlphaFoldDB" id="F1LBH8"/>
<name>F1LBH8_ASCSU</name>
<comment type="catalytic activity">
    <reaction evidence="1">
        <text>S-ubiquitinyl-[E2 ubiquitin-conjugating enzyme]-L-cysteine + [acceptor protein]-L-lysine = [E2 ubiquitin-conjugating enzyme]-L-cysteine + N(6)-ubiquitinyl-[acceptor protein]-L-lysine.</text>
        <dbReference type="EC" id="2.3.2.27"/>
    </reaction>
</comment>
<dbReference type="InterPro" id="IPR013083">
    <property type="entry name" value="Znf_RING/FYVE/PHD"/>
</dbReference>
<sequence>MASASQSQKRRTSQQSVVDHDCRYECSICYYEAKSPVVLACGHFYCWQCIDQWLTQKSCCPVCKLTVNRNKDVIPIYGKGLSESRHMRPRPQAPVHGRTEREREQAASSQESSSEDTLWKIGFGVLGGAVAGAILHSLFSGSSSSRERRGRDGPSL</sequence>
<proteinExistence type="evidence at transcript level"/>
<evidence type="ECO:0000256" key="1">
    <source>
        <dbReference type="ARBA" id="ARBA00000900"/>
    </source>
</evidence>
<dbReference type="EMBL" id="JI176416">
    <property type="protein sequence ID" value="ADY47482.1"/>
    <property type="molecule type" value="mRNA"/>
</dbReference>
<evidence type="ECO:0000256" key="5">
    <source>
        <dbReference type="ARBA" id="ARBA00022679"/>
    </source>
</evidence>
<dbReference type="PROSITE" id="PS50089">
    <property type="entry name" value="ZF_RING_2"/>
    <property type="match status" value="1"/>
</dbReference>
<evidence type="ECO:0000259" key="13">
    <source>
        <dbReference type="PROSITE" id="PS50089"/>
    </source>
</evidence>
<evidence type="ECO:0000256" key="12">
    <source>
        <dbReference type="SAM" id="MobiDB-lite"/>
    </source>
</evidence>
<keyword evidence="7 11" id="KW-0863">Zinc-finger</keyword>
<evidence type="ECO:0000256" key="7">
    <source>
        <dbReference type="ARBA" id="ARBA00022771"/>
    </source>
</evidence>
<evidence type="ECO:0000256" key="6">
    <source>
        <dbReference type="ARBA" id="ARBA00022723"/>
    </source>
</evidence>
<accession>F1LBH8</accession>
<evidence type="ECO:0000313" key="14">
    <source>
        <dbReference type="EMBL" id="ADY47482.1"/>
    </source>
</evidence>
<dbReference type="GO" id="GO:0016567">
    <property type="term" value="P:protein ubiquitination"/>
    <property type="evidence" value="ECO:0007669"/>
    <property type="project" value="UniProtKB-UniPathway"/>
</dbReference>
<reference evidence="14" key="1">
    <citation type="journal article" date="2011" name="Genome Res.">
        <title>Deep small RNA sequencing from the nematode Ascaris reveals conservation, functional diversification, and novel developmental profiles.</title>
        <authorList>
            <person name="Wang J."/>
            <person name="Czech B."/>
            <person name="Crunk A."/>
            <person name="Wallace A."/>
            <person name="Mitreva M."/>
            <person name="Hannon G.J."/>
            <person name="Davis R.E."/>
        </authorList>
    </citation>
    <scope>NUCLEOTIDE SEQUENCE</scope>
</reference>
<keyword evidence="10" id="KW-0472">Membrane</keyword>
<dbReference type="SUPFAM" id="SSF57850">
    <property type="entry name" value="RING/U-box"/>
    <property type="match status" value="1"/>
</dbReference>
<dbReference type="InterPro" id="IPR001841">
    <property type="entry name" value="Znf_RING"/>
</dbReference>
<feature type="region of interest" description="Disordered" evidence="12">
    <location>
        <begin position="81"/>
        <end position="115"/>
    </location>
</feature>